<dbReference type="PANTHER" id="PTHR11926:SF1534">
    <property type="entry name" value="GLYCOSYLTRANSFERASE"/>
    <property type="match status" value="1"/>
</dbReference>
<dbReference type="Gene3D" id="3.40.50.2000">
    <property type="entry name" value="Glycogen Phosphorylase B"/>
    <property type="match status" value="1"/>
</dbReference>
<reference evidence="2" key="2">
    <citation type="submission" date="2023-06" db="EMBL/GenBank/DDBJ databases">
        <authorList>
            <person name="Ma L."/>
            <person name="Liu K.-W."/>
            <person name="Li Z."/>
            <person name="Hsiao Y.-Y."/>
            <person name="Qi Y."/>
            <person name="Fu T."/>
            <person name="Tang G."/>
            <person name="Zhang D."/>
            <person name="Sun W.-H."/>
            <person name="Liu D.-K."/>
            <person name="Li Y."/>
            <person name="Chen G.-Z."/>
            <person name="Liu X.-D."/>
            <person name="Liao X.-Y."/>
            <person name="Jiang Y.-T."/>
            <person name="Yu X."/>
            <person name="Hao Y."/>
            <person name="Huang J."/>
            <person name="Zhao X.-W."/>
            <person name="Ke S."/>
            <person name="Chen Y.-Y."/>
            <person name="Wu W.-L."/>
            <person name="Hsu J.-L."/>
            <person name="Lin Y.-F."/>
            <person name="Huang M.-D."/>
            <person name="Li C.-Y."/>
            <person name="Huang L."/>
            <person name="Wang Z.-W."/>
            <person name="Zhao X."/>
            <person name="Zhong W.-Y."/>
            <person name="Peng D.-H."/>
            <person name="Ahmad S."/>
            <person name="Lan S."/>
            <person name="Zhang J.-S."/>
            <person name="Tsai W.-C."/>
            <person name="Van De Peer Y."/>
            <person name="Liu Z.-J."/>
        </authorList>
    </citation>
    <scope>NUCLEOTIDE SEQUENCE</scope>
    <source>
        <strain evidence="2">CP</strain>
        <tissue evidence="2">Leaves</tissue>
    </source>
</reference>
<organism evidence="2 3">
    <name type="scientific">Acorus calamus</name>
    <name type="common">Sweet flag</name>
    <dbReference type="NCBI Taxonomy" id="4465"/>
    <lineage>
        <taxon>Eukaryota</taxon>
        <taxon>Viridiplantae</taxon>
        <taxon>Streptophyta</taxon>
        <taxon>Embryophyta</taxon>
        <taxon>Tracheophyta</taxon>
        <taxon>Spermatophyta</taxon>
        <taxon>Magnoliopsida</taxon>
        <taxon>Liliopsida</taxon>
        <taxon>Acoraceae</taxon>
        <taxon>Acorus</taxon>
    </lineage>
</organism>
<dbReference type="PANTHER" id="PTHR11926">
    <property type="entry name" value="GLUCOSYL/GLUCURONOSYL TRANSFERASES"/>
    <property type="match status" value="1"/>
</dbReference>
<comment type="caution">
    <text evidence="2">The sequence shown here is derived from an EMBL/GenBank/DDBJ whole genome shotgun (WGS) entry which is preliminary data.</text>
</comment>
<proteinExistence type="inferred from homology"/>
<dbReference type="GO" id="GO:0080044">
    <property type="term" value="F:quercetin 7-O-glucosyltransferase activity"/>
    <property type="evidence" value="ECO:0007669"/>
    <property type="project" value="TreeGrafter"/>
</dbReference>
<name>A0AAV9C0J3_ACOCL</name>
<sequence>MAKPHVLIVAFPAQGHINPALQLAKRLARSTPSLITFATTPSILRRLNHHPLISFAPISDGTEDGFNRSTDDLTHYFSQLRHLGSESLAELLRSLSDSGRPVKCVVYNFLLPWTAEVARDLGVPSILFWVQPATVFHVYYHYVHGYKPLIDSKTFDPKFTIDFPDLPTPLAIGDLPSFFQASSNMTKHSSSSPFLKNCFKFSTERER</sequence>
<dbReference type="AlphaFoldDB" id="A0AAV9C0J3"/>
<evidence type="ECO:0000256" key="1">
    <source>
        <dbReference type="ARBA" id="ARBA00009995"/>
    </source>
</evidence>
<evidence type="ECO:0000313" key="3">
    <source>
        <dbReference type="Proteomes" id="UP001180020"/>
    </source>
</evidence>
<comment type="similarity">
    <text evidence="1">Belongs to the UDP-glycosyltransferase family.</text>
</comment>
<dbReference type="GO" id="GO:0080043">
    <property type="term" value="F:quercetin 3-O-glucosyltransferase activity"/>
    <property type="evidence" value="ECO:0007669"/>
    <property type="project" value="TreeGrafter"/>
</dbReference>
<accession>A0AAV9C0J3</accession>
<protein>
    <submittedName>
        <fullName evidence="2">UDP-glycosyltransferase 75D1</fullName>
    </submittedName>
</protein>
<evidence type="ECO:0000313" key="2">
    <source>
        <dbReference type="EMBL" id="KAK1282365.1"/>
    </source>
</evidence>
<reference evidence="2" key="1">
    <citation type="journal article" date="2023" name="Nat. Commun.">
        <title>Diploid and tetraploid genomes of Acorus and the evolution of monocots.</title>
        <authorList>
            <person name="Ma L."/>
            <person name="Liu K.W."/>
            <person name="Li Z."/>
            <person name="Hsiao Y.Y."/>
            <person name="Qi Y."/>
            <person name="Fu T."/>
            <person name="Tang G.D."/>
            <person name="Zhang D."/>
            <person name="Sun W.H."/>
            <person name="Liu D.K."/>
            <person name="Li Y."/>
            <person name="Chen G.Z."/>
            <person name="Liu X.D."/>
            <person name="Liao X.Y."/>
            <person name="Jiang Y.T."/>
            <person name="Yu X."/>
            <person name="Hao Y."/>
            <person name="Huang J."/>
            <person name="Zhao X.W."/>
            <person name="Ke S."/>
            <person name="Chen Y.Y."/>
            <person name="Wu W.L."/>
            <person name="Hsu J.L."/>
            <person name="Lin Y.F."/>
            <person name="Huang M.D."/>
            <person name="Li C.Y."/>
            <person name="Huang L."/>
            <person name="Wang Z.W."/>
            <person name="Zhao X."/>
            <person name="Zhong W.Y."/>
            <person name="Peng D.H."/>
            <person name="Ahmad S."/>
            <person name="Lan S."/>
            <person name="Zhang J.S."/>
            <person name="Tsai W.C."/>
            <person name="Van de Peer Y."/>
            <person name="Liu Z.J."/>
        </authorList>
    </citation>
    <scope>NUCLEOTIDE SEQUENCE</scope>
    <source>
        <strain evidence="2">CP</strain>
    </source>
</reference>
<dbReference type="Proteomes" id="UP001180020">
    <property type="component" value="Unassembled WGS sequence"/>
</dbReference>
<dbReference type="EMBL" id="JAUJYO010000022">
    <property type="protein sequence ID" value="KAK1282365.1"/>
    <property type="molecule type" value="Genomic_DNA"/>
</dbReference>
<keyword evidence="3" id="KW-1185">Reference proteome</keyword>
<gene>
    <name evidence="2" type="primary">UGT75D1</name>
    <name evidence="2" type="ORF">QJS10_CPB22g00735</name>
</gene>
<dbReference type="SUPFAM" id="SSF53756">
    <property type="entry name" value="UDP-Glycosyltransferase/glycogen phosphorylase"/>
    <property type="match status" value="1"/>
</dbReference>